<reference evidence="2 4" key="1">
    <citation type="journal article" date="2008" name="Science">
        <title>The Physcomitrella genome reveals evolutionary insights into the conquest of land by plants.</title>
        <authorList>
            <person name="Rensing S."/>
            <person name="Lang D."/>
            <person name="Zimmer A."/>
            <person name="Terry A."/>
            <person name="Salamov A."/>
            <person name="Shapiro H."/>
            <person name="Nishiyama T."/>
            <person name="Perroud P.-F."/>
            <person name="Lindquist E."/>
            <person name="Kamisugi Y."/>
            <person name="Tanahashi T."/>
            <person name="Sakakibara K."/>
            <person name="Fujita T."/>
            <person name="Oishi K."/>
            <person name="Shin-I T."/>
            <person name="Kuroki Y."/>
            <person name="Toyoda A."/>
            <person name="Suzuki Y."/>
            <person name="Hashimoto A."/>
            <person name="Yamaguchi K."/>
            <person name="Sugano A."/>
            <person name="Kohara Y."/>
            <person name="Fujiyama A."/>
            <person name="Anterola A."/>
            <person name="Aoki S."/>
            <person name="Ashton N."/>
            <person name="Barbazuk W.B."/>
            <person name="Barker E."/>
            <person name="Bennetzen J."/>
            <person name="Bezanilla M."/>
            <person name="Blankenship R."/>
            <person name="Cho S.H."/>
            <person name="Dutcher S."/>
            <person name="Estelle M."/>
            <person name="Fawcett J.A."/>
            <person name="Gundlach H."/>
            <person name="Hanada K."/>
            <person name="Heyl A."/>
            <person name="Hicks K.A."/>
            <person name="Hugh J."/>
            <person name="Lohr M."/>
            <person name="Mayer K."/>
            <person name="Melkozernov A."/>
            <person name="Murata T."/>
            <person name="Nelson D."/>
            <person name="Pils B."/>
            <person name="Prigge M."/>
            <person name="Reiss B."/>
            <person name="Renner T."/>
            <person name="Rombauts S."/>
            <person name="Rushton P."/>
            <person name="Sanderfoot A."/>
            <person name="Schween G."/>
            <person name="Shiu S.-H."/>
            <person name="Stueber K."/>
            <person name="Theodoulou F.L."/>
            <person name="Tu H."/>
            <person name="Van de Peer Y."/>
            <person name="Verrier P.J."/>
            <person name="Waters E."/>
            <person name="Wood A."/>
            <person name="Yang L."/>
            <person name="Cove D."/>
            <person name="Cuming A."/>
            <person name="Hasebe M."/>
            <person name="Lucas S."/>
            <person name="Mishler D.B."/>
            <person name="Reski R."/>
            <person name="Grigoriev I."/>
            <person name="Quatrano R.S."/>
            <person name="Boore J.L."/>
        </authorList>
    </citation>
    <scope>NUCLEOTIDE SEQUENCE [LARGE SCALE GENOMIC DNA]</scope>
    <source>
        <strain evidence="3 4">cv. Gransden 2004</strain>
    </source>
</reference>
<evidence type="ECO:0000313" key="4">
    <source>
        <dbReference type="Proteomes" id="UP000006727"/>
    </source>
</evidence>
<evidence type="ECO:0000256" key="1">
    <source>
        <dbReference type="SAM" id="MobiDB-lite"/>
    </source>
</evidence>
<evidence type="ECO:0000313" key="2">
    <source>
        <dbReference type="EMBL" id="PNR47791.1"/>
    </source>
</evidence>
<reference evidence="3" key="3">
    <citation type="submission" date="2020-12" db="UniProtKB">
        <authorList>
            <consortium name="EnsemblPlants"/>
        </authorList>
    </citation>
    <scope>IDENTIFICATION</scope>
</reference>
<dbReference type="EnsemblPlants" id="Pp3c9_4159V3.1">
    <property type="protein sequence ID" value="Pp3c9_4159V3.1"/>
    <property type="gene ID" value="Pp3c9_4159"/>
</dbReference>
<dbReference type="EMBL" id="ABEU02000009">
    <property type="protein sequence ID" value="PNR47791.1"/>
    <property type="molecule type" value="Genomic_DNA"/>
</dbReference>
<accession>A0A2K1K1Y4</accession>
<feature type="region of interest" description="Disordered" evidence="1">
    <location>
        <begin position="1"/>
        <end position="26"/>
    </location>
</feature>
<organism evidence="2">
    <name type="scientific">Physcomitrium patens</name>
    <name type="common">Spreading-leaved earth moss</name>
    <name type="synonym">Physcomitrella patens</name>
    <dbReference type="NCBI Taxonomy" id="3218"/>
    <lineage>
        <taxon>Eukaryota</taxon>
        <taxon>Viridiplantae</taxon>
        <taxon>Streptophyta</taxon>
        <taxon>Embryophyta</taxon>
        <taxon>Bryophyta</taxon>
        <taxon>Bryophytina</taxon>
        <taxon>Bryopsida</taxon>
        <taxon>Funariidae</taxon>
        <taxon>Funariales</taxon>
        <taxon>Funariaceae</taxon>
        <taxon>Physcomitrium</taxon>
    </lineage>
</organism>
<gene>
    <name evidence="2" type="ORF">PHYPA_012264</name>
</gene>
<dbReference type="InParanoid" id="A0A2K1K1Y4"/>
<dbReference type="Gramene" id="Pp3c9_4159V3.1">
    <property type="protein sequence ID" value="Pp3c9_4159V3.1"/>
    <property type="gene ID" value="Pp3c9_4159"/>
</dbReference>
<reference evidence="2 4" key="2">
    <citation type="journal article" date="2018" name="Plant J.">
        <title>The Physcomitrella patens chromosome-scale assembly reveals moss genome structure and evolution.</title>
        <authorList>
            <person name="Lang D."/>
            <person name="Ullrich K.K."/>
            <person name="Murat F."/>
            <person name="Fuchs J."/>
            <person name="Jenkins J."/>
            <person name="Haas F.B."/>
            <person name="Piednoel M."/>
            <person name="Gundlach H."/>
            <person name="Van Bel M."/>
            <person name="Meyberg R."/>
            <person name="Vives C."/>
            <person name="Morata J."/>
            <person name="Symeonidi A."/>
            <person name="Hiss M."/>
            <person name="Muchero W."/>
            <person name="Kamisugi Y."/>
            <person name="Saleh O."/>
            <person name="Blanc G."/>
            <person name="Decker E.L."/>
            <person name="van Gessel N."/>
            <person name="Grimwood J."/>
            <person name="Hayes R.D."/>
            <person name="Graham S.W."/>
            <person name="Gunter L.E."/>
            <person name="McDaniel S.F."/>
            <person name="Hoernstein S.N.W."/>
            <person name="Larsson A."/>
            <person name="Li F.W."/>
            <person name="Perroud P.F."/>
            <person name="Phillips J."/>
            <person name="Ranjan P."/>
            <person name="Rokshar D.S."/>
            <person name="Rothfels C.J."/>
            <person name="Schneider L."/>
            <person name="Shu S."/>
            <person name="Stevenson D.W."/>
            <person name="Thummler F."/>
            <person name="Tillich M."/>
            <person name="Villarreal Aguilar J.C."/>
            <person name="Widiez T."/>
            <person name="Wong G.K."/>
            <person name="Wymore A."/>
            <person name="Zhang Y."/>
            <person name="Zimmer A.D."/>
            <person name="Quatrano R.S."/>
            <person name="Mayer K.F.X."/>
            <person name="Goodstein D."/>
            <person name="Casacuberta J.M."/>
            <person name="Vandepoele K."/>
            <person name="Reski R."/>
            <person name="Cuming A.C."/>
            <person name="Tuskan G.A."/>
            <person name="Maumus F."/>
            <person name="Salse J."/>
            <person name="Schmutz J."/>
            <person name="Rensing S.A."/>
        </authorList>
    </citation>
    <scope>NUCLEOTIDE SEQUENCE [LARGE SCALE GENOMIC DNA]</scope>
    <source>
        <strain evidence="3 4">cv. Gransden 2004</strain>
    </source>
</reference>
<protein>
    <submittedName>
        <fullName evidence="2 3">Uncharacterized protein</fullName>
    </submittedName>
</protein>
<dbReference type="Proteomes" id="UP000006727">
    <property type="component" value="Chromosome 9"/>
</dbReference>
<name>A0A2K1K1Y4_PHYPA</name>
<evidence type="ECO:0000313" key="3">
    <source>
        <dbReference type="EnsemblPlants" id="Pp3c9_4159V3.1"/>
    </source>
</evidence>
<proteinExistence type="predicted"/>
<dbReference type="AlphaFoldDB" id="A0A2K1K1Y4"/>
<keyword evidence="4" id="KW-1185">Reference proteome</keyword>
<sequence>MFTTTNNRSGAYLRHKRPTTEETKESNGNTQCVSFIRWQSWNLSYALFLEVHNSEHLEVKVKRADVNSFP</sequence>